<name>B1YC40_PYRNV</name>
<keyword evidence="2" id="KW-0548">Nucleotidyltransferase</keyword>
<dbReference type="PANTHER" id="PTHR43793">
    <property type="entry name" value="FAD SYNTHASE"/>
    <property type="match status" value="1"/>
</dbReference>
<dbReference type="NCBIfam" id="TIGR00125">
    <property type="entry name" value="cyt_tran_rel"/>
    <property type="match status" value="1"/>
</dbReference>
<evidence type="ECO:0000259" key="3">
    <source>
        <dbReference type="Pfam" id="PF01467"/>
    </source>
</evidence>
<feature type="domain" description="Cytidyltransferase-like" evidence="3">
    <location>
        <begin position="89"/>
        <end position="217"/>
    </location>
</feature>
<proteinExistence type="predicted"/>
<dbReference type="PANTHER" id="PTHR43793:SF1">
    <property type="entry name" value="FAD SYNTHASE"/>
    <property type="match status" value="1"/>
</dbReference>
<dbReference type="AlphaFoldDB" id="B1YC40"/>
<dbReference type="Gene3D" id="1.20.1270.90">
    <property type="entry name" value="AF1782-like"/>
    <property type="match status" value="1"/>
</dbReference>
<dbReference type="InterPro" id="IPR023140">
    <property type="entry name" value="DUF357"/>
</dbReference>
<evidence type="ECO:0000259" key="4">
    <source>
        <dbReference type="Pfam" id="PF04010"/>
    </source>
</evidence>
<dbReference type="Proteomes" id="UP000001694">
    <property type="component" value="Chromosome"/>
</dbReference>
<dbReference type="RefSeq" id="WP_012351313.1">
    <property type="nucleotide sequence ID" value="NC_010525.1"/>
</dbReference>
<dbReference type="OrthoDB" id="1912at2157"/>
<protein>
    <submittedName>
        <fullName evidence="5">Cytidyltransferase-related domain protein</fullName>
    </submittedName>
</protein>
<dbReference type="SUPFAM" id="SSF158372">
    <property type="entry name" value="AF1782-like"/>
    <property type="match status" value="1"/>
</dbReference>
<evidence type="ECO:0000256" key="1">
    <source>
        <dbReference type="ARBA" id="ARBA00022679"/>
    </source>
</evidence>
<feature type="domain" description="DUF357" evidence="4">
    <location>
        <begin position="7"/>
        <end position="70"/>
    </location>
</feature>
<dbReference type="KEGG" id="tne:Tneu_1979"/>
<dbReference type="InterPro" id="IPR036809">
    <property type="entry name" value="AF1782-like_sf"/>
</dbReference>
<dbReference type="EMBL" id="CP001014">
    <property type="protein sequence ID" value="ACB40894.1"/>
    <property type="molecule type" value="Genomic_DNA"/>
</dbReference>
<dbReference type="STRING" id="444157.Tneu_1979"/>
<keyword evidence="1" id="KW-0808">Transferase</keyword>
<sequence length="226" mass="25703">MDRVALYIRNLEETLNSLVLKDGAYKHIVELARAYLRDSKYYYSVGDRETALATVSYAEGLLDALKHMGVAEFVWRQPSEIKNAKTVMVAGTFEILHPGHLAYLREAWRRGYVTAVVSADENAERVKGRRIVIPQRQRAEVLSSLYFVHKVVHGRPGDIFDIFYEVKPDVVLLGPNQSVSEDVVKAQAKRRGVEVEVYRLPRLESCELCSTTKIIERILSTFSGCR</sequence>
<dbReference type="eggNOG" id="arCOG01222">
    <property type="taxonomic scope" value="Archaea"/>
</dbReference>
<evidence type="ECO:0000256" key="2">
    <source>
        <dbReference type="ARBA" id="ARBA00022695"/>
    </source>
</evidence>
<dbReference type="Gene3D" id="3.40.50.620">
    <property type="entry name" value="HUPs"/>
    <property type="match status" value="1"/>
</dbReference>
<evidence type="ECO:0000313" key="6">
    <source>
        <dbReference type="Proteomes" id="UP000001694"/>
    </source>
</evidence>
<dbReference type="InterPro" id="IPR014729">
    <property type="entry name" value="Rossmann-like_a/b/a_fold"/>
</dbReference>
<organism evidence="5 6">
    <name type="scientific">Pyrobaculum neutrophilum (strain DSM 2338 / JCM 9278 / NBRC 100436 / V24Sta)</name>
    <name type="common">Thermoproteus neutrophilus</name>
    <dbReference type="NCBI Taxonomy" id="444157"/>
    <lineage>
        <taxon>Archaea</taxon>
        <taxon>Thermoproteota</taxon>
        <taxon>Thermoprotei</taxon>
        <taxon>Thermoproteales</taxon>
        <taxon>Thermoproteaceae</taxon>
        <taxon>Pyrobaculum</taxon>
    </lineage>
</organism>
<dbReference type="SUPFAM" id="SSF52374">
    <property type="entry name" value="Nucleotidylyl transferase"/>
    <property type="match status" value="1"/>
</dbReference>
<dbReference type="Pfam" id="PF04010">
    <property type="entry name" value="DUF357"/>
    <property type="match status" value="1"/>
</dbReference>
<dbReference type="InterPro" id="IPR050385">
    <property type="entry name" value="Archaeal_FAD_synthase"/>
</dbReference>
<keyword evidence="6" id="KW-1185">Reference proteome</keyword>
<evidence type="ECO:0000313" key="5">
    <source>
        <dbReference type="EMBL" id="ACB40894.1"/>
    </source>
</evidence>
<dbReference type="HOGENOM" id="CLU_1212640_0_0_2"/>
<dbReference type="GeneID" id="6165579"/>
<dbReference type="Pfam" id="PF01467">
    <property type="entry name" value="CTP_transf_like"/>
    <property type="match status" value="1"/>
</dbReference>
<dbReference type="InterPro" id="IPR004821">
    <property type="entry name" value="Cyt_trans-like"/>
</dbReference>
<dbReference type="GO" id="GO:0016779">
    <property type="term" value="F:nucleotidyltransferase activity"/>
    <property type="evidence" value="ECO:0007669"/>
    <property type="project" value="UniProtKB-KW"/>
</dbReference>
<gene>
    <name evidence="5" type="ordered locus">Tneu_1979</name>
</gene>
<accession>B1YC40</accession>
<dbReference type="eggNOG" id="arCOG01224">
    <property type="taxonomic scope" value="Archaea"/>
</dbReference>
<reference evidence="5" key="1">
    <citation type="submission" date="2008-03" db="EMBL/GenBank/DDBJ databases">
        <title>Complete sequence of Thermoproteus neutrophilus V24Sta.</title>
        <authorList>
            <consortium name="US DOE Joint Genome Institute"/>
            <person name="Copeland A."/>
            <person name="Lucas S."/>
            <person name="Lapidus A."/>
            <person name="Glavina del Rio T."/>
            <person name="Dalin E."/>
            <person name="Tice H."/>
            <person name="Bruce D."/>
            <person name="Goodwin L."/>
            <person name="Pitluck S."/>
            <person name="Sims D."/>
            <person name="Brettin T."/>
            <person name="Detter J.C."/>
            <person name="Han C."/>
            <person name="Kuske C.R."/>
            <person name="Schmutz J."/>
            <person name="Larimer F."/>
            <person name="Land M."/>
            <person name="Hauser L."/>
            <person name="Kyrpides N."/>
            <person name="Mikhailova N."/>
            <person name="Biddle J.F."/>
            <person name="Zhang Z."/>
            <person name="Fitz-Gibbon S.T."/>
            <person name="Lowe T.M."/>
            <person name="Saltikov C."/>
            <person name="House C.H."/>
            <person name="Richardson P."/>
        </authorList>
    </citation>
    <scope>NUCLEOTIDE SEQUENCE [LARGE SCALE GENOMIC DNA]</scope>
    <source>
        <strain evidence="5">V24Sta</strain>
    </source>
</reference>